<gene>
    <name evidence="1" type="ORF">DB88DRAFT_539663</name>
</gene>
<proteinExistence type="predicted"/>
<accession>A0AAD9FRJ1</accession>
<comment type="caution">
    <text evidence="1">The sequence shown here is derived from an EMBL/GenBank/DDBJ whole genome shotgun (WGS) entry which is preliminary data.</text>
</comment>
<name>A0AAD9FRJ1_PAPLA</name>
<dbReference type="Proteomes" id="UP001182556">
    <property type="component" value="Unassembled WGS sequence"/>
</dbReference>
<protein>
    <submittedName>
        <fullName evidence="1">Uncharacterized protein</fullName>
    </submittedName>
</protein>
<dbReference type="EMBL" id="JAODAN010000004">
    <property type="protein sequence ID" value="KAK1924865.1"/>
    <property type="molecule type" value="Genomic_DNA"/>
</dbReference>
<dbReference type="AlphaFoldDB" id="A0AAD9FRJ1"/>
<reference evidence="1" key="1">
    <citation type="submission" date="2023-02" db="EMBL/GenBank/DDBJ databases">
        <title>Identification and recombinant expression of a fungal hydrolase from Papiliotrema laurentii that hydrolyzes apple cutin and clears colloidal polyester polyurethane.</title>
        <authorList>
            <consortium name="DOE Joint Genome Institute"/>
            <person name="Roman V.A."/>
            <person name="Bojanowski C."/>
            <person name="Crable B.R."/>
            <person name="Wagner D.N."/>
            <person name="Hung C.S."/>
            <person name="Nadeau L.J."/>
            <person name="Schratz L."/>
            <person name="Haridas S."/>
            <person name="Pangilinan J."/>
            <person name="Lipzen A."/>
            <person name="Na H."/>
            <person name="Yan M."/>
            <person name="Ng V."/>
            <person name="Grigoriev I.V."/>
            <person name="Spatafora J.W."/>
            <person name="Barlow D."/>
            <person name="Biffinger J."/>
            <person name="Kelley-Loughnane N."/>
            <person name="Varaljay V.A."/>
            <person name="Crookes-Goodson W.J."/>
        </authorList>
    </citation>
    <scope>NUCLEOTIDE SEQUENCE</scope>
    <source>
        <strain evidence="1">5307AH</strain>
    </source>
</reference>
<keyword evidence="2" id="KW-1185">Reference proteome</keyword>
<evidence type="ECO:0000313" key="1">
    <source>
        <dbReference type="EMBL" id="KAK1924865.1"/>
    </source>
</evidence>
<sequence>MSTEAPKGKGPERERRPIPLTVLSIICRYLQLDNAQGTLLSVLLTSRNSYEVTIPHLYKDVYITEEGLGSLVKGLHRQEDKPFDRWPIGDELFLGYSPSDPPINQAQRRARMQKYYTDMLKDYKLPTIALENPLDLTDYPNTASHRRKIASMARATRVVILDVPYGASLDDFYVLAWTSVKPLFPLVTDLVIGPVIGEVYFDSIFSDGYGPIGDRDPLRILREAVSQACSPINICVRGHPTSLADHQLRMDYLTGPQVSSPYQPYFDKKTIMEVVLGRVENFSTHDAVYHLPQAILLGSNRYFFSCCPYDFCICHENTSDDRILRLSRLWFMLSELTVDLENTTFRFIDLGRTHSSDTRAVVEAASRQALGDSLDEALCDSLGRATDSDDPEDDPPHLIIEQRLTEIFRRIPDMVRFVGDE</sequence>
<evidence type="ECO:0000313" key="2">
    <source>
        <dbReference type="Proteomes" id="UP001182556"/>
    </source>
</evidence>
<organism evidence="1 2">
    <name type="scientific">Papiliotrema laurentii</name>
    <name type="common">Cryptococcus laurentii</name>
    <dbReference type="NCBI Taxonomy" id="5418"/>
    <lineage>
        <taxon>Eukaryota</taxon>
        <taxon>Fungi</taxon>
        <taxon>Dikarya</taxon>
        <taxon>Basidiomycota</taxon>
        <taxon>Agaricomycotina</taxon>
        <taxon>Tremellomycetes</taxon>
        <taxon>Tremellales</taxon>
        <taxon>Rhynchogastremaceae</taxon>
        <taxon>Papiliotrema</taxon>
    </lineage>
</organism>